<dbReference type="AlphaFoldDB" id="A0A831R8E0"/>
<dbReference type="Proteomes" id="UP000885748">
    <property type="component" value="Unassembled WGS sequence"/>
</dbReference>
<evidence type="ECO:0000313" key="2">
    <source>
        <dbReference type="EMBL" id="HEA54124.1"/>
    </source>
</evidence>
<evidence type="ECO:0000259" key="1">
    <source>
        <dbReference type="Pfam" id="PF00149"/>
    </source>
</evidence>
<dbReference type="EMBL" id="DRGY01000146">
    <property type="protein sequence ID" value="HEA54124.1"/>
    <property type="molecule type" value="Genomic_DNA"/>
</dbReference>
<dbReference type="RefSeq" id="WP_304105393.1">
    <property type="nucleotide sequence ID" value="NZ_DRGY01000146.1"/>
</dbReference>
<dbReference type="SUPFAM" id="SSF56300">
    <property type="entry name" value="Metallo-dependent phosphatases"/>
    <property type="match status" value="1"/>
</dbReference>
<sequence>MRLRILSDLHVECFREGRELPYVASDVVILAGDIHRKTEGLAWAAERFSGQEIIYVPGNHEFYGASMPDTRKALRAEAEHLGIHLLDNNTVTVGGVCFHGTTLWTDFGLYAGHPDDDPVQTEQRALAFMPDFRIIEQPAGEVFSIAESQSLHTEALAWLEAALSEQCSGPRVVVSHHAPLPECIPPKYQGDSLSPAFASDLRALMGKMDLWIHGHVHEPVDLQVAGTRVFANPGAYPNEYEPPLFVADKIIEV</sequence>
<accession>A0A831R8E0</accession>
<reference evidence="2" key="1">
    <citation type="journal article" date="2020" name="mSystems">
        <title>Genome- and Community-Level Interaction Insights into Carbon Utilization and Element Cycling Functions of Hydrothermarchaeota in Hydrothermal Sediment.</title>
        <authorList>
            <person name="Zhou Z."/>
            <person name="Liu Y."/>
            <person name="Xu W."/>
            <person name="Pan J."/>
            <person name="Luo Z.H."/>
            <person name="Li M."/>
        </authorList>
    </citation>
    <scope>NUCLEOTIDE SEQUENCE [LARGE SCALE GENOMIC DNA]</scope>
    <source>
        <strain evidence="2">HyVt-357</strain>
    </source>
</reference>
<dbReference type="InterPro" id="IPR029052">
    <property type="entry name" value="Metallo-depent_PP-like"/>
</dbReference>
<feature type="domain" description="Calcineurin-like phosphoesterase" evidence="1">
    <location>
        <begin position="1"/>
        <end position="219"/>
    </location>
</feature>
<comment type="caution">
    <text evidence="2">The sequence shown here is derived from an EMBL/GenBank/DDBJ whole genome shotgun (WGS) entry which is preliminary data.</text>
</comment>
<gene>
    <name evidence="2" type="ORF">ENI00_17860</name>
</gene>
<dbReference type="InterPro" id="IPR004843">
    <property type="entry name" value="Calcineurin-like_PHP"/>
</dbReference>
<proteinExistence type="predicted"/>
<organism evidence="2">
    <name type="scientific">Marinobacter antarcticus</name>
    <dbReference type="NCBI Taxonomy" id="564117"/>
    <lineage>
        <taxon>Bacteria</taxon>
        <taxon>Pseudomonadati</taxon>
        <taxon>Pseudomonadota</taxon>
        <taxon>Gammaproteobacteria</taxon>
        <taxon>Pseudomonadales</taxon>
        <taxon>Marinobacteraceae</taxon>
        <taxon>Marinobacter</taxon>
    </lineage>
</organism>
<dbReference type="GO" id="GO:0016787">
    <property type="term" value="F:hydrolase activity"/>
    <property type="evidence" value="ECO:0007669"/>
    <property type="project" value="InterPro"/>
</dbReference>
<dbReference type="Gene3D" id="3.60.21.10">
    <property type="match status" value="1"/>
</dbReference>
<name>A0A831R8E0_9GAMM</name>
<protein>
    <submittedName>
        <fullName evidence="2">Metallo-dependent phosphatase</fullName>
    </submittedName>
</protein>
<dbReference type="PANTHER" id="PTHR37844:SF2">
    <property type="entry name" value="SER_THR PROTEIN PHOSPHATASE SUPERFAMILY (AFU_ORTHOLOGUE AFUA_1G14840)"/>
    <property type="match status" value="1"/>
</dbReference>
<dbReference type="Pfam" id="PF00149">
    <property type="entry name" value="Metallophos"/>
    <property type="match status" value="1"/>
</dbReference>
<dbReference type="PANTHER" id="PTHR37844">
    <property type="entry name" value="SER/THR PROTEIN PHOSPHATASE SUPERFAMILY (AFU_ORTHOLOGUE AFUA_1G14840)"/>
    <property type="match status" value="1"/>
</dbReference>